<dbReference type="AlphaFoldDB" id="W7B7A3"/>
<keyword evidence="2" id="KW-1185">Reference proteome</keyword>
<dbReference type="Proteomes" id="UP000019253">
    <property type="component" value="Unassembled WGS sequence"/>
</dbReference>
<comment type="caution">
    <text evidence="1">The sequence shown here is derived from an EMBL/GenBank/DDBJ whole genome shotgun (WGS) entry which is preliminary data.</text>
</comment>
<dbReference type="OrthoDB" id="2413656at2"/>
<evidence type="ECO:0000313" key="2">
    <source>
        <dbReference type="Proteomes" id="UP000019253"/>
    </source>
</evidence>
<dbReference type="PATRIC" id="fig|1265819.5.peg.1897"/>
<sequence>MREIKVSLCIVVFLLTGVTLSSLHVFADEIPKSTDTSIDNLVVENIKRLEYSMPDNAPDDLIDLYLNDGWKWNKELNYMYKDVRYADETVNINGLTYITDENGEVSTKISVRTGEGEVTVSSPNYDTNPVSIEAEINEEAKKVIVEKGEQKKVSLVEEINLDTLINRMDEENGHETEKINKAHADKFMIIPLAPASKFKFEKVVKSYSKGARITCNRFNGPWGNNKYYLKSENAVMAARNFLWSDCDRALVWHVQCLKDYGLAKYRYCAWEDKSKNGKCSGLIGHGKTYHAH</sequence>
<protein>
    <submittedName>
        <fullName evidence="1">Uncharacterized protein</fullName>
    </submittedName>
</protein>
<accession>W7B7A3</accession>
<gene>
    <name evidence="1" type="ORF">PGRAN_09511</name>
</gene>
<name>W7B7A3_9LIST</name>
<dbReference type="RefSeq" id="WP_036066538.1">
    <property type="nucleotide sequence ID" value="NZ_AODD01000013.1"/>
</dbReference>
<organism evidence="1 2">
    <name type="scientific">Listeria grandensis FSL F6-0971</name>
    <dbReference type="NCBI Taxonomy" id="1265819"/>
    <lineage>
        <taxon>Bacteria</taxon>
        <taxon>Bacillati</taxon>
        <taxon>Bacillota</taxon>
        <taxon>Bacilli</taxon>
        <taxon>Bacillales</taxon>
        <taxon>Listeriaceae</taxon>
        <taxon>Listeria</taxon>
    </lineage>
</organism>
<dbReference type="EMBL" id="AODD01000013">
    <property type="protein sequence ID" value="EUJ23159.1"/>
    <property type="molecule type" value="Genomic_DNA"/>
</dbReference>
<proteinExistence type="predicted"/>
<evidence type="ECO:0000313" key="1">
    <source>
        <dbReference type="EMBL" id="EUJ23159.1"/>
    </source>
</evidence>
<reference evidence="1 2" key="1">
    <citation type="journal article" date="2014" name="Int. J. Syst. Evol. Microbiol.">
        <title>Listeria floridensis sp. nov., Listeria aquatica sp. nov., Listeria cornellensis sp. nov., Listeria riparia sp. nov. and Listeria grandensis sp. nov., from agricultural and natural environments.</title>
        <authorList>
            <person name="den Bakker H.C."/>
            <person name="Warchocki S."/>
            <person name="Wright E.M."/>
            <person name="Allred A.F."/>
            <person name="Ahlstrom C."/>
            <person name="Manuel C.S."/>
            <person name="Stasiewicz M.J."/>
            <person name="Burrell A."/>
            <person name="Roof S."/>
            <person name="Strawn L."/>
            <person name="Fortes E.D."/>
            <person name="Nightingale K.K."/>
            <person name="Kephart D."/>
            <person name="Wiedmann M."/>
        </authorList>
    </citation>
    <scope>NUCLEOTIDE SEQUENCE [LARGE SCALE GENOMIC DNA]</scope>
    <source>
        <strain evidence="2">FSL F6-971</strain>
    </source>
</reference>